<dbReference type="InterPro" id="IPR020449">
    <property type="entry name" value="Tscrpt_reg_AraC-type_HTH"/>
</dbReference>
<evidence type="ECO:0000313" key="5">
    <source>
        <dbReference type="EMBL" id="SEJ57981.1"/>
    </source>
</evidence>
<dbReference type="EMBL" id="FNZH01000005">
    <property type="protein sequence ID" value="SEJ57981.1"/>
    <property type="molecule type" value="Genomic_DNA"/>
</dbReference>
<dbReference type="PRINTS" id="PR00032">
    <property type="entry name" value="HTHARAC"/>
</dbReference>
<dbReference type="InterPro" id="IPR018060">
    <property type="entry name" value="HTH_AraC"/>
</dbReference>
<evidence type="ECO:0000256" key="3">
    <source>
        <dbReference type="ARBA" id="ARBA00023163"/>
    </source>
</evidence>
<protein>
    <submittedName>
        <fullName evidence="5">AraC-type DNA-binding protein</fullName>
    </submittedName>
</protein>
<keyword evidence="3" id="KW-0804">Transcription</keyword>
<dbReference type="GO" id="GO:0043565">
    <property type="term" value="F:sequence-specific DNA binding"/>
    <property type="evidence" value="ECO:0007669"/>
    <property type="project" value="InterPro"/>
</dbReference>
<dbReference type="OrthoDB" id="643086at2"/>
<dbReference type="GO" id="GO:0003700">
    <property type="term" value="F:DNA-binding transcription factor activity"/>
    <property type="evidence" value="ECO:0007669"/>
    <property type="project" value="InterPro"/>
</dbReference>
<reference evidence="6" key="1">
    <citation type="submission" date="2016-10" db="EMBL/GenBank/DDBJ databases">
        <authorList>
            <person name="Varghese N."/>
            <person name="Submissions S."/>
        </authorList>
    </citation>
    <scope>NUCLEOTIDE SEQUENCE [LARGE SCALE GENOMIC DNA]</scope>
    <source>
        <strain evidence="6">IBRC-M 10761</strain>
    </source>
</reference>
<proteinExistence type="predicted"/>
<evidence type="ECO:0000259" key="4">
    <source>
        <dbReference type="PROSITE" id="PS01124"/>
    </source>
</evidence>
<gene>
    <name evidence="5" type="ORF">SAMN05192553_105208</name>
</gene>
<feature type="domain" description="HTH araC/xylS-type" evidence="4">
    <location>
        <begin position="195"/>
        <end position="293"/>
    </location>
</feature>
<evidence type="ECO:0000313" key="6">
    <source>
        <dbReference type="Proteomes" id="UP000199403"/>
    </source>
</evidence>
<evidence type="ECO:0000256" key="1">
    <source>
        <dbReference type="ARBA" id="ARBA00023015"/>
    </source>
</evidence>
<dbReference type="SUPFAM" id="SSF46689">
    <property type="entry name" value="Homeodomain-like"/>
    <property type="match status" value="1"/>
</dbReference>
<name>A0A1H6ZXA6_9BACT</name>
<dbReference type="PANTHER" id="PTHR43280:SF32">
    <property type="entry name" value="TRANSCRIPTIONAL REGULATORY PROTEIN"/>
    <property type="match status" value="1"/>
</dbReference>
<evidence type="ECO:0000256" key="2">
    <source>
        <dbReference type="ARBA" id="ARBA00023125"/>
    </source>
</evidence>
<sequence>MKLGSKYFEEVNFDKFVASYMSSEADRLQFRSGPIQIYPLQMATYFIKVPSPLFRTEYNFLLLFSSGGGKQQVDTELLELSENDILFIREGHLNAIKEISPDTTGFYVHIDSSLLSGIFPDEDLLNRFTFSPKISVPFSTMSWLIKCCELLFEQRLVDIKSIEVQLSILKVLIQKLANSLPSRIVKPTRQSEITMRFRELVYYHAHKERNISFYSGKLAVTDNYLNRCVKNLTTKSVKQHLNEMVVAKSKILLNNTAKSISEIAYELNFSDPSYFARLFKQVTGMKPSAYKDSIMHDLSD</sequence>
<keyword evidence="1" id="KW-0805">Transcription regulation</keyword>
<dbReference type="PROSITE" id="PS01124">
    <property type="entry name" value="HTH_ARAC_FAMILY_2"/>
    <property type="match status" value="1"/>
</dbReference>
<organism evidence="5 6">
    <name type="scientific">Cyclobacterium xiamenense</name>
    <dbReference type="NCBI Taxonomy" id="1297121"/>
    <lineage>
        <taxon>Bacteria</taxon>
        <taxon>Pseudomonadati</taxon>
        <taxon>Bacteroidota</taxon>
        <taxon>Cytophagia</taxon>
        <taxon>Cytophagales</taxon>
        <taxon>Cyclobacteriaceae</taxon>
        <taxon>Cyclobacterium</taxon>
    </lineage>
</organism>
<dbReference type="Gene3D" id="1.10.10.60">
    <property type="entry name" value="Homeodomain-like"/>
    <property type="match status" value="1"/>
</dbReference>
<dbReference type="SMART" id="SM00342">
    <property type="entry name" value="HTH_ARAC"/>
    <property type="match status" value="1"/>
</dbReference>
<dbReference type="Proteomes" id="UP000199403">
    <property type="component" value="Unassembled WGS sequence"/>
</dbReference>
<keyword evidence="2 5" id="KW-0238">DNA-binding</keyword>
<keyword evidence="6" id="KW-1185">Reference proteome</keyword>
<dbReference type="RefSeq" id="WP_092176638.1">
    <property type="nucleotide sequence ID" value="NZ_FNZH01000005.1"/>
</dbReference>
<dbReference type="STRING" id="1416801.SAMN05192553_105208"/>
<accession>A0A1H6ZXA6</accession>
<dbReference type="Pfam" id="PF12833">
    <property type="entry name" value="HTH_18"/>
    <property type="match status" value="1"/>
</dbReference>
<dbReference type="InterPro" id="IPR009057">
    <property type="entry name" value="Homeodomain-like_sf"/>
</dbReference>
<dbReference type="AlphaFoldDB" id="A0A1H6ZXA6"/>
<dbReference type="PANTHER" id="PTHR43280">
    <property type="entry name" value="ARAC-FAMILY TRANSCRIPTIONAL REGULATOR"/>
    <property type="match status" value="1"/>
</dbReference>